<dbReference type="CDD" id="cd17503">
    <property type="entry name" value="MFS_LmrB_MDR_like"/>
    <property type="match status" value="1"/>
</dbReference>
<feature type="transmembrane region" description="Helical" evidence="8">
    <location>
        <begin position="22"/>
        <end position="44"/>
    </location>
</feature>
<feature type="transmembrane region" description="Helical" evidence="8">
    <location>
        <begin position="64"/>
        <end position="82"/>
    </location>
</feature>
<dbReference type="EMBL" id="WOTH01000003">
    <property type="protein sequence ID" value="NHO52834.1"/>
    <property type="molecule type" value="Genomic_DNA"/>
</dbReference>
<feature type="transmembrane region" description="Helical" evidence="8">
    <location>
        <begin position="210"/>
        <end position="229"/>
    </location>
</feature>
<evidence type="ECO:0000256" key="3">
    <source>
        <dbReference type="ARBA" id="ARBA00022448"/>
    </source>
</evidence>
<keyword evidence="4" id="KW-1003">Cell membrane</keyword>
<keyword evidence="11" id="KW-1185">Reference proteome</keyword>
<comment type="caution">
    <text evidence="10">The sequence shown here is derived from an EMBL/GenBank/DDBJ whole genome shotgun (WGS) entry which is preliminary data.</text>
</comment>
<dbReference type="RefSeq" id="WP_166312976.1">
    <property type="nucleotide sequence ID" value="NZ_WOTH01000003.1"/>
</dbReference>
<evidence type="ECO:0000256" key="6">
    <source>
        <dbReference type="ARBA" id="ARBA00022989"/>
    </source>
</evidence>
<keyword evidence="5 8" id="KW-0812">Transmembrane</keyword>
<dbReference type="AlphaFoldDB" id="A0A967B5K8"/>
<feature type="domain" description="Major facilitator superfamily (MFS) profile" evidence="9">
    <location>
        <begin position="24"/>
        <end position="519"/>
    </location>
</feature>
<keyword evidence="7 8" id="KW-0472">Membrane</keyword>
<dbReference type="InterPro" id="IPR011701">
    <property type="entry name" value="MFS"/>
</dbReference>
<dbReference type="SUPFAM" id="SSF103473">
    <property type="entry name" value="MFS general substrate transporter"/>
    <property type="match status" value="1"/>
</dbReference>
<feature type="transmembrane region" description="Helical" evidence="8">
    <location>
        <begin position="89"/>
        <end position="111"/>
    </location>
</feature>
<feature type="transmembrane region" description="Helical" evidence="8">
    <location>
        <begin position="311"/>
        <end position="334"/>
    </location>
</feature>
<gene>
    <name evidence="10" type="ORF">GOB87_02500</name>
</gene>
<feature type="transmembrane region" description="Helical" evidence="8">
    <location>
        <begin position="178"/>
        <end position="198"/>
    </location>
</feature>
<dbReference type="InterPro" id="IPR020846">
    <property type="entry name" value="MFS_dom"/>
</dbReference>
<comment type="subcellular location">
    <subcellularLocation>
        <location evidence="1">Cell membrane</location>
        <topology evidence="1">Multi-pass membrane protein</topology>
    </subcellularLocation>
</comment>
<name>A0A967B5K8_9PROT</name>
<evidence type="ECO:0000259" key="9">
    <source>
        <dbReference type="PROSITE" id="PS50850"/>
    </source>
</evidence>
<evidence type="ECO:0000256" key="4">
    <source>
        <dbReference type="ARBA" id="ARBA00022475"/>
    </source>
</evidence>
<evidence type="ECO:0000313" key="11">
    <source>
        <dbReference type="Proteomes" id="UP000597459"/>
    </source>
</evidence>
<feature type="transmembrane region" description="Helical" evidence="8">
    <location>
        <begin position="346"/>
        <end position="366"/>
    </location>
</feature>
<feature type="transmembrane region" description="Helical" evidence="8">
    <location>
        <begin position="241"/>
        <end position="263"/>
    </location>
</feature>
<feature type="transmembrane region" description="Helical" evidence="8">
    <location>
        <begin position="409"/>
        <end position="431"/>
    </location>
</feature>
<dbReference type="Pfam" id="PF07690">
    <property type="entry name" value="MFS_1"/>
    <property type="match status" value="1"/>
</dbReference>
<dbReference type="InterPro" id="IPR004638">
    <property type="entry name" value="EmrB-like"/>
</dbReference>
<feature type="transmembrane region" description="Helical" evidence="8">
    <location>
        <begin position="496"/>
        <end position="515"/>
    </location>
</feature>
<evidence type="ECO:0000256" key="2">
    <source>
        <dbReference type="ARBA" id="ARBA00008537"/>
    </source>
</evidence>
<keyword evidence="6 8" id="KW-1133">Transmembrane helix</keyword>
<evidence type="ECO:0000256" key="5">
    <source>
        <dbReference type="ARBA" id="ARBA00022692"/>
    </source>
</evidence>
<dbReference type="Gene3D" id="1.20.1250.20">
    <property type="entry name" value="MFS general substrate transporter like domains"/>
    <property type="match status" value="1"/>
</dbReference>
<keyword evidence="3" id="KW-0813">Transport</keyword>
<evidence type="ECO:0000256" key="7">
    <source>
        <dbReference type="ARBA" id="ARBA00023136"/>
    </source>
</evidence>
<feature type="transmembrane region" description="Helical" evidence="8">
    <location>
        <begin position="378"/>
        <end position="397"/>
    </location>
</feature>
<sequence>MSAAAGDATQHHESWKPRHNPWLIAFVVTMAAFMEILDTTIVNVSLPHIAGSLSSTYDDATWTLTSYLVANGIVLTISGWLGKLFGRKLYFMVCIAMFTVTSFLCGISTSLGELILFRLLQGFFGGGLQPNQQSIILDVFPPEKRAAAFGLTAIAAVVGPVLGPTLGGWITDNYSWRWIFFINVPFGILTTMAVGFLVDDPPWAKRRREPIDVIGISLITLGFGCLEVMVDRGEDDDWFGSTFICVMGVLAAIGIIGAVFWLIKAKSPAVDLRVFKDRNFAVATFLMGAMGALLYSSAIIVPQFAQQVIGYTATLSGLVLSPGGIAVIFLIPIVGRMMTFMSIRSVIALGFGLMGIALFWSAHLVPTLDFRHLVFFRMSQTACLAFLFVPLSTIAYATLPREMNADGSALFAMVRNFFGSLSISGATALIIERRQAHQSDMVQWMTPYHQPYNDYLAQGRQAAVDHGLGPAADAVAQHRLFLDFSQQVAMLAYNEAFMIFGIAAFCIVPFCFLLSPIRSGGGPAKGAH</sequence>
<comment type="similarity">
    <text evidence="2">Belongs to the major facilitator superfamily. EmrB family.</text>
</comment>
<proteinExistence type="inferred from homology"/>
<evidence type="ECO:0000256" key="1">
    <source>
        <dbReference type="ARBA" id="ARBA00004651"/>
    </source>
</evidence>
<dbReference type="GO" id="GO:0022857">
    <property type="term" value="F:transmembrane transporter activity"/>
    <property type="evidence" value="ECO:0007669"/>
    <property type="project" value="InterPro"/>
</dbReference>
<dbReference type="InterPro" id="IPR036259">
    <property type="entry name" value="MFS_trans_sf"/>
</dbReference>
<dbReference type="PRINTS" id="PR01036">
    <property type="entry name" value="TCRTETB"/>
</dbReference>
<evidence type="ECO:0000313" key="10">
    <source>
        <dbReference type="EMBL" id="NHO52834.1"/>
    </source>
</evidence>
<dbReference type="GO" id="GO:0005886">
    <property type="term" value="C:plasma membrane"/>
    <property type="evidence" value="ECO:0007669"/>
    <property type="project" value="UniProtKB-SubCell"/>
</dbReference>
<dbReference type="PROSITE" id="PS50850">
    <property type="entry name" value="MFS"/>
    <property type="match status" value="1"/>
</dbReference>
<accession>A0A967B5K8</accession>
<organism evidence="10 11">
    <name type="scientific">Acetobacter estunensis</name>
    <dbReference type="NCBI Taxonomy" id="104097"/>
    <lineage>
        <taxon>Bacteria</taxon>
        <taxon>Pseudomonadati</taxon>
        <taxon>Pseudomonadota</taxon>
        <taxon>Alphaproteobacteria</taxon>
        <taxon>Acetobacterales</taxon>
        <taxon>Acetobacteraceae</taxon>
        <taxon>Acetobacter</taxon>
    </lineage>
</organism>
<evidence type="ECO:0000256" key="8">
    <source>
        <dbReference type="SAM" id="Phobius"/>
    </source>
</evidence>
<dbReference type="Proteomes" id="UP000597459">
    <property type="component" value="Unassembled WGS sequence"/>
</dbReference>
<reference evidence="10" key="1">
    <citation type="submission" date="2019-11" db="EMBL/GenBank/DDBJ databases">
        <title>Description of new Acetobacter species.</title>
        <authorList>
            <person name="Cleenwerck I."/>
            <person name="Sombolestani A.S."/>
        </authorList>
    </citation>
    <scope>NUCLEOTIDE SEQUENCE</scope>
    <source>
        <strain evidence="10">LMG 1626</strain>
    </source>
</reference>
<dbReference type="PANTHER" id="PTHR42718:SF9">
    <property type="entry name" value="MAJOR FACILITATOR SUPERFAMILY MULTIDRUG TRANSPORTER MFSC"/>
    <property type="match status" value="1"/>
</dbReference>
<protein>
    <submittedName>
        <fullName evidence="10">DHA2 family efflux MFS transporter permease subunit</fullName>
    </submittedName>
</protein>
<dbReference type="PANTHER" id="PTHR42718">
    <property type="entry name" value="MAJOR FACILITATOR SUPERFAMILY MULTIDRUG TRANSPORTER MFSC"/>
    <property type="match status" value="1"/>
</dbReference>
<dbReference type="NCBIfam" id="TIGR00711">
    <property type="entry name" value="efflux_EmrB"/>
    <property type="match status" value="1"/>
</dbReference>
<dbReference type="Gene3D" id="1.20.1720.10">
    <property type="entry name" value="Multidrug resistance protein D"/>
    <property type="match status" value="1"/>
</dbReference>
<feature type="transmembrane region" description="Helical" evidence="8">
    <location>
        <begin position="284"/>
        <end position="305"/>
    </location>
</feature>